<feature type="region of interest" description="Disordered" evidence="1">
    <location>
        <begin position="1"/>
        <end position="38"/>
    </location>
</feature>
<proteinExistence type="predicted"/>
<reference evidence="2 3" key="1">
    <citation type="submission" date="2017-06" db="EMBL/GenBank/DDBJ databases">
        <authorList>
            <person name="Kim H.J."/>
            <person name="Triplett B.A."/>
        </authorList>
    </citation>
    <scope>NUCLEOTIDE SEQUENCE [LARGE SCALE GENOMIC DNA]</scope>
    <source>
        <strain evidence="2 3">U15</strain>
    </source>
</reference>
<evidence type="ECO:0000313" key="3">
    <source>
        <dbReference type="Proteomes" id="UP000198284"/>
    </source>
</evidence>
<dbReference type="AlphaFoldDB" id="A0A239J0Q5"/>
<dbReference type="RefSeq" id="WP_217900182.1">
    <property type="nucleotide sequence ID" value="NZ_FZOT01000011.1"/>
</dbReference>
<keyword evidence="3" id="KW-1185">Reference proteome</keyword>
<protein>
    <submittedName>
        <fullName evidence="2">Uncharacterized protein</fullName>
    </submittedName>
</protein>
<gene>
    <name evidence="2" type="ORF">SAMN06265795_11140</name>
</gene>
<evidence type="ECO:0000256" key="1">
    <source>
        <dbReference type="SAM" id="MobiDB-lite"/>
    </source>
</evidence>
<dbReference type="Proteomes" id="UP000198284">
    <property type="component" value="Unassembled WGS sequence"/>
</dbReference>
<name>A0A239J0Q5_9BURK</name>
<evidence type="ECO:0000313" key="2">
    <source>
        <dbReference type="EMBL" id="SNS98853.1"/>
    </source>
</evidence>
<organism evidence="2 3">
    <name type="scientific">Noviherbaspirillum humi</name>
    <dbReference type="NCBI Taxonomy" id="1688639"/>
    <lineage>
        <taxon>Bacteria</taxon>
        <taxon>Pseudomonadati</taxon>
        <taxon>Pseudomonadota</taxon>
        <taxon>Betaproteobacteria</taxon>
        <taxon>Burkholderiales</taxon>
        <taxon>Oxalobacteraceae</taxon>
        <taxon>Noviherbaspirillum</taxon>
    </lineage>
</organism>
<accession>A0A239J0Q5</accession>
<sequence length="59" mass="6816">MTKQRTPDYDPTDFSKGNQEIAKPQTDVVPHPDEEQKKRAKEVLENFNGEGERRQSSDL</sequence>
<dbReference type="EMBL" id="FZOT01000011">
    <property type="protein sequence ID" value="SNS98853.1"/>
    <property type="molecule type" value="Genomic_DNA"/>
</dbReference>